<organism evidence="3 4">
    <name type="scientific">Actinomadura barringtoniae</name>
    <dbReference type="NCBI Taxonomy" id="1427535"/>
    <lineage>
        <taxon>Bacteria</taxon>
        <taxon>Bacillati</taxon>
        <taxon>Actinomycetota</taxon>
        <taxon>Actinomycetes</taxon>
        <taxon>Streptosporangiales</taxon>
        <taxon>Thermomonosporaceae</taxon>
        <taxon>Actinomadura</taxon>
    </lineage>
</organism>
<comment type="caution">
    <text evidence="3">The sequence shown here is derived from an EMBL/GenBank/DDBJ whole genome shotgun (WGS) entry which is preliminary data.</text>
</comment>
<name>A0A939P8A4_9ACTN</name>
<gene>
    <name evidence="3" type="ORF">J4573_11805</name>
</gene>
<keyword evidence="2" id="KW-0732">Signal</keyword>
<feature type="region of interest" description="Disordered" evidence="1">
    <location>
        <begin position="224"/>
        <end position="244"/>
    </location>
</feature>
<dbReference type="InterPro" id="IPR036278">
    <property type="entry name" value="Sialidase_sf"/>
</dbReference>
<dbReference type="RefSeq" id="WP_208255407.1">
    <property type="nucleotide sequence ID" value="NZ_JAGEOJ010000004.1"/>
</dbReference>
<sequence length="512" mass="54599">MRIPSRVTAFAAAAVLPLAITGTAHAAPQPKRVIGPRVVSGTTPFPGCTAGGPGTVSPGAEVEPWTAVNPRDPANIVTAYQQDRWDNGGARGLVTSVTHDFGRHWRQVVIPKVSKCSGGIYDRASDPGVSFSADGRTLYAISLSVDDFDPNLGFVTSAILVSTSRNGGDTWSDPVTLRRDDDANFFNDKELITADPKDPKRAYAVWDRIDDRFSQPVWFSQTSDGGRTWSTARPIHDPTAPGATDPRFTIGNQIAVEPDGTLVDMFWEGSNSSLDEGDWGHKPDLRKKASPNAPIIGNRIQVIRSSDHGRTWSAPSTVAFPSVAEIVDPDGRQPLRTADIIADIAVDHHTGRLYVTWQDASAATSGAGVLISSSTNQGRTWSRPTRVDKTPASPPQGNGQAFTPVVDVSATGEVAVTYYDFRRNTPAPGALTDYWAVTCTSGGGACAGNAAKWREQHVGGSFDVTLAPIARGYFLGDYMGLDHAGSTFVANFAMTHPIPGNQQDIYAAAITP</sequence>
<accession>A0A939P8A4</accession>
<evidence type="ECO:0000256" key="1">
    <source>
        <dbReference type="SAM" id="MobiDB-lite"/>
    </source>
</evidence>
<feature type="chain" id="PRO_5037082399" evidence="2">
    <location>
        <begin position="27"/>
        <end position="512"/>
    </location>
</feature>
<feature type="region of interest" description="Disordered" evidence="1">
    <location>
        <begin position="372"/>
        <end position="403"/>
    </location>
</feature>
<dbReference type="Gene3D" id="2.120.10.10">
    <property type="match status" value="2"/>
</dbReference>
<dbReference type="CDD" id="cd15482">
    <property type="entry name" value="Sialidase_non-viral"/>
    <property type="match status" value="1"/>
</dbReference>
<dbReference type="Proteomes" id="UP000669179">
    <property type="component" value="Unassembled WGS sequence"/>
</dbReference>
<dbReference type="AlphaFoldDB" id="A0A939P8A4"/>
<feature type="compositionally biased region" description="Polar residues" evidence="1">
    <location>
        <begin position="372"/>
        <end position="383"/>
    </location>
</feature>
<evidence type="ECO:0000313" key="3">
    <source>
        <dbReference type="EMBL" id="MBO2447777.1"/>
    </source>
</evidence>
<feature type="signal peptide" evidence="2">
    <location>
        <begin position="1"/>
        <end position="26"/>
    </location>
</feature>
<dbReference type="SUPFAM" id="SSF50939">
    <property type="entry name" value="Sialidases"/>
    <property type="match status" value="1"/>
</dbReference>
<proteinExistence type="predicted"/>
<protein>
    <submittedName>
        <fullName evidence="3">Exo-alpha-sialidase</fullName>
    </submittedName>
</protein>
<dbReference type="EMBL" id="JAGEOJ010000004">
    <property type="protein sequence ID" value="MBO2447777.1"/>
    <property type="molecule type" value="Genomic_DNA"/>
</dbReference>
<evidence type="ECO:0000313" key="4">
    <source>
        <dbReference type="Proteomes" id="UP000669179"/>
    </source>
</evidence>
<reference evidence="3" key="1">
    <citation type="submission" date="2021-03" db="EMBL/GenBank/DDBJ databases">
        <authorList>
            <person name="Kanchanasin P."/>
            <person name="Saeng-In P."/>
            <person name="Phongsopitanun W."/>
            <person name="Yuki M."/>
            <person name="Kudo T."/>
            <person name="Ohkuma M."/>
            <person name="Tanasupawat S."/>
        </authorList>
    </citation>
    <scope>NUCLEOTIDE SEQUENCE</scope>
    <source>
        <strain evidence="3">GKU 128</strain>
    </source>
</reference>
<evidence type="ECO:0000256" key="2">
    <source>
        <dbReference type="SAM" id="SignalP"/>
    </source>
</evidence>
<keyword evidence="4" id="KW-1185">Reference proteome</keyword>